<organism evidence="1 2">
    <name type="scientific">Rhizobium mongolense subsp. loessense</name>
    <dbReference type="NCBI Taxonomy" id="158890"/>
    <lineage>
        <taxon>Bacteria</taxon>
        <taxon>Pseudomonadati</taxon>
        <taxon>Pseudomonadota</taxon>
        <taxon>Alphaproteobacteria</taxon>
        <taxon>Hyphomicrobiales</taxon>
        <taxon>Rhizobiaceae</taxon>
        <taxon>Rhizobium/Agrobacterium group</taxon>
        <taxon>Rhizobium</taxon>
    </lineage>
</organism>
<evidence type="ECO:0000313" key="2">
    <source>
        <dbReference type="Proteomes" id="UP000199542"/>
    </source>
</evidence>
<dbReference type="AlphaFoldDB" id="A0A1G4PB98"/>
<dbReference type="EMBL" id="FMTM01000001">
    <property type="protein sequence ID" value="SCW29536.1"/>
    <property type="molecule type" value="Genomic_DNA"/>
</dbReference>
<protein>
    <recommendedName>
        <fullName evidence="3">PilZ domain-containing protein</fullName>
    </recommendedName>
</protein>
<evidence type="ECO:0000313" key="1">
    <source>
        <dbReference type="EMBL" id="SCW29536.1"/>
    </source>
</evidence>
<sequence length="116" mass="13114">MAFQTHLNDDSNEREKSYRDFSLDRPGKIIIVGHHLSTGTQVRCLIRTINLAGAVLEVSPTLEVPNHFFLEILGIRDEIGSTVVKREGELVTISFNMLINAEFLHHVLRLSFEADV</sequence>
<proteinExistence type="predicted"/>
<reference evidence="1 2" key="1">
    <citation type="submission" date="2016-10" db="EMBL/GenBank/DDBJ databases">
        <authorList>
            <person name="de Groot N.N."/>
        </authorList>
    </citation>
    <scope>NUCLEOTIDE SEQUENCE [LARGE SCALE GENOMIC DNA]</scope>
    <source>
        <strain evidence="1 2">CGMCC 1.3401</strain>
    </source>
</reference>
<gene>
    <name evidence="1" type="ORF">SAMN02927900_00287</name>
</gene>
<name>A0A1G4PB98_9HYPH</name>
<evidence type="ECO:0008006" key="3">
    <source>
        <dbReference type="Google" id="ProtNLM"/>
    </source>
</evidence>
<accession>A0A1G4PB98</accession>
<dbReference type="Proteomes" id="UP000199542">
    <property type="component" value="Unassembled WGS sequence"/>
</dbReference>
<dbReference type="RefSeq" id="WP_022714617.1">
    <property type="nucleotide sequence ID" value="NZ_FMTM01000001.1"/>
</dbReference>